<dbReference type="EMBL" id="BGPR01002177">
    <property type="protein sequence ID" value="GBM69093.1"/>
    <property type="molecule type" value="Genomic_DNA"/>
</dbReference>
<name>A0A4Y2HUZ5_ARAVE</name>
<protein>
    <recommendedName>
        <fullName evidence="3">RNase H type-1 domain-containing protein</fullName>
    </recommendedName>
</protein>
<accession>A0A4Y2HUZ5</accession>
<evidence type="ECO:0000313" key="2">
    <source>
        <dbReference type="Proteomes" id="UP000499080"/>
    </source>
</evidence>
<keyword evidence="2" id="KW-1185">Reference proteome</keyword>
<organism evidence="1 2">
    <name type="scientific">Araneus ventricosus</name>
    <name type="common">Orbweaver spider</name>
    <name type="synonym">Epeira ventricosa</name>
    <dbReference type="NCBI Taxonomy" id="182803"/>
    <lineage>
        <taxon>Eukaryota</taxon>
        <taxon>Metazoa</taxon>
        <taxon>Ecdysozoa</taxon>
        <taxon>Arthropoda</taxon>
        <taxon>Chelicerata</taxon>
        <taxon>Arachnida</taxon>
        <taxon>Araneae</taxon>
        <taxon>Araneomorphae</taxon>
        <taxon>Entelegynae</taxon>
        <taxon>Araneoidea</taxon>
        <taxon>Araneidae</taxon>
        <taxon>Araneus</taxon>
    </lineage>
</organism>
<proteinExistence type="predicted"/>
<dbReference type="AlphaFoldDB" id="A0A4Y2HUZ5"/>
<evidence type="ECO:0008006" key="3">
    <source>
        <dbReference type="Google" id="ProtNLM"/>
    </source>
</evidence>
<gene>
    <name evidence="1" type="ORF">AVEN_1292_1</name>
</gene>
<reference evidence="1 2" key="1">
    <citation type="journal article" date="2019" name="Sci. Rep.">
        <title>Orb-weaving spider Araneus ventricosus genome elucidates the spidroin gene catalogue.</title>
        <authorList>
            <person name="Kono N."/>
            <person name="Nakamura H."/>
            <person name="Ohtoshi R."/>
            <person name="Moran D.A.P."/>
            <person name="Shinohara A."/>
            <person name="Yoshida Y."/>
            <person name="Fujiwara M."/>
            <person name="Mori M."/>
            <person name="Tomita M."/>
            <person name="Arakawa K."/>
        </authorList>
    </citation>
    <scope>NUCLEOTIDE SEQUENCE [LARGE SCALE GENOMIC DNA]</scope>
</reference>
<sequence length="138" mass="15307">MVSITKAYSTASTDALHVISGCPPLDLKIRTEVMYSQQIQCIKNSREIGGLDIPVFEMARNPWEVMKIGICRGYSVNLDKGSRGFEGNECADQLAKMASTKDLVDLAFCISRIQIKNAARRKIPVKWQEHWSSGSKAG</sequence>
<dbReference type="Proteomes" id="UP000499080">
    <property type="component" value="Unassembled WGS sequence"/>
</dbReference>
<evidence type="ECO:0000313" key="1">
    <source>
        <dbReference type="EMBL" id="GBM69093.1"/>
    </source>
</evidence>
<comment type="caution">
    <text evidence="1">The sequence shown here is derived from an EMBL/GenBank/DDBJ whole genome shotgun (WGS) entry which is preliminary data.</text>
</comment>